<dbReference type="InterPro" id="IPR006638">
    <property type="entry name" value="Elp3/MiaA/NifB-like_rSAM"/>
</dbReference>
<comment type="similarity">
    <text evidence="12">Belongs to the radical SAM superfamily. MoaA family.</text>
</comment>
<evidence type="ECO:0000313" key="15">
    <source>
        <dbReference type="EMBL" id="USS02376.1"/>
    </source>
</evidence>
<name>A0A9N7JN31_CLOSE</name>
<evidence type="ECO:0000259" key="13">
    <source>
        <dbReference type="PROSITE" id="PS51918"/>
    </source>
</evidence>
<evidence type="ECO:0000256" key="12">
    <source>
        <dbReference type="HAMAP-Rule" id="MF_01225"/>
    </source>
</evidence>
<dbReference type="Gene3D" id="3.20.20.70">
    <property type="entry name" value="Aldolase class I"/>
    <property type="match status" value="1"/>
</dbReference>
<dbReference type="InterPro" id="IPR058240">
    <property type="entry name" value="rSAM_sf"/>
</dbReference>
<evidence type="ECO:0000256" key="9">
    <source>
        <dbReference type="ARBA" id="ARBA00023150"/>
    </source>
</evidence>
<evidence type="ECO:0000256" key="1">
    <source>
        <dbReference type="ARBA" id="ARBA00012167"/>
    </source>
</evidence>
<keyword evidence="7 12" id="KW-0411">Iron-sulfur</keyword>
<feature type="binding site" evidence="12">
    <location>
        <position position="118"/>
    </location>
    <ligand>
        <name>S-adenosyl-L-methionine</name>
        <dbReference type="ChEBI" id="CHEBI:59789"/>
    </ligand>
</feature>
<dbReference type="Pfam" id="PF06463">
    <property type="entry name" value="Mob_synth_C"/>
    <property type="match status" value="1"/>
</dbReference>
<organism evidence="14 16">
    <name type="scientific">Clostridium septicum</name>
    <dbReference type="NCBI Taxonomy" id="1504"/>
    <lineage>
        <taxon>Bacteria</taxon>
        <taxon>Bacillati</taxon>
        <taxon>Bacillota</taxon>
        <taxon>Clostridia</taxon>
        <taxon>Eubacteriales</taxon>
        <taxon>Clostridiaceae</taxon>
        <taxon>Clostridium</taxon>
    </lineage>
</organism>
<keyword evidence="10 12" id="KW-0456">Lyase</keyword>
<feature type="binding site" evidence="12">
    <location>
        <position position="63"/>
    </location>
    <ligand>
        <name>GTP</name>
        <dbReference type="ChEBI" id="CHEBI:37565"/>
    </ligand>
</feature>
<keyword evidence="8 12" id="KW-0342">GTP-binding</keyword>
<dbReference type="GO" id="GO:0051539">
    <property type="term" value="F:4 iron, 4 sulfur cluster binding"/>
    <property type="evidence" value="ECO:0007669"/>
    <property type="project" value="UniProtKB-UniRule"/>
</dbReference>
<evidence type="ECO:0000256" key="4">
    <source>
        <dbReference type="ARBA" id="ARBA00022723"/>
    </source>
</evidence>
<feature type="domain" description="Radical SAM core" evidence="13">
    <location>
        <begin position="4"/>
        <end position="226"/>
    </location>
</feature>
<dbReference type="InterPro" id="IPR013785">
    <property type="entry name" value="Aldolase_TIM"/>
</dbReference>
<dbReference type="CDD" id="cd01335">
    <property type="entry name" value="Radical_SAM"/>
    <property type="match status" value="1"/>
</dbReference>
<gene>
    <name evidence="12 14" type="primary">moaA</name>
    <name evidence="14" type="ORF">CP523_15675</name>
    <name evidence="15" type="ORF">NH397_08165</name>
</gene>
<dbReference type="GeneID" id="303562129"/>
<keyword evidence="17" id="KW-1185">Reference proteome</keyword>
<comment type="cofactor">
    <cofactor evidence="12">
        <name>[4Fe-4S] cluster</name>
        <dbReference type="ChEBI" id="CHEBI:49883"/>
    </cofactor>
    <text evidence="12">Binds 2 [4Fe-4S] clusters. Binds 1 [4Fe-4S] cluster coordinated with 3 cysteines and an exchangeable S-adenosyl-L-methionine and 1 [4Fe-4S] cluster coordinated with 3 cysteines and the GTP-derived substrate.</text>
</comment>
<dbReference type="OrthoDB" id="9763993at2"/>
<evidence type="ECO:0000256" key="5">
    <source>
        <dbReference type="ARBA" id="ARBA00022741"/>
    </source>
</evidence>
<dbReference type="PANTHER" id="PTHR22960:SF0">
    <property type="entry name" value="MOLYBDENUM COFACTOR BIOSYNTHESIS PROTEIN 1"/>
    <property type="match status" value="1"/>
</dbReference>
<dbReference type="HAMAP" id="MF_01225_B">
    <property type="entry name" value="MoaA_B"/>
    <property type="match status" value="1"/>
</dbReference>
<feature type="binding site" evidence="12">
    <location>
        <position position="67"/>
    </location>
    <ligand>
        <name>S-adenosyl-L-methionine</name>
        <dbReference type="ChEBI" id="CHEBI:59789"/>
    </ligand>
</feature>
<evidence type="ECO:0000256" key="10">
    <source>
        <dbReference type="ARBA" id="ARBA00023239"/>
    </source>
</evidence>
<reference evidence="14 16" key="1">
    <citation type="submission" date="2017-09" db="EMBL/GenBank/DDBJ databases">
        <authorList>
            <person name="Thomas P."/>
            <person name="Seyboldt C."/>
        </authorList>
    </citation>
    <scope>NUCLEOTIDE SEQUENCE [LARGE SCALE GENOMIC DNA]</scope>
    <source>
        <strain evidence="14 16">DSM 7534</strain>
    </source>
</reference>
<dbReference type="EMBL" id="CP023671">
    <property type="protein sequence ID" value="AYE35758.1"/>
    <property type="molecule type" value="Genomic_DNA"/>
</dbReference>
<evidence type="ECO:0000256" key="7">
    <source>
        <dbReference type="ARBA" id="ARBA00023014"/>
    </source>
</evidence>
<evidence type="ECO:0000313" key="14">
    <source>
        <dbReference type="EMBL" id="AYE35758.1"/>
    </source>
</evidence>
<keyword evidence="6 12" id="KW-0408">Iron</keyword>
<feature type="binding site" evidence="12">
    <location>
        <position position="24"/>
    </location>
    <ligand>
        <name>[4Fe-4S] cluster</name>
        <dbReference type="ChEBI" id="CHEBI:49883"/>
        <label>1</label>
        <note>4Fe-4S-S-AdoMet</note>
    </ligand>
</feature>
<sequence length="323" mass="37256">MKDRFGRNIDYLRISVTDNCNLRCIYCMGEKNNKFLNLDEKLTNEEIYKIVCEFSKLGIKKIRITGGEPLVRKDILKLIEDINKIDGIEEIYITTNGILLLDYIETLAKNGVKGVNISLDSLKYDRFKNITRGGELNKVLKAIDKCIENNIKVKLNTVIIDEINKDEILDFVNLTITKPIDIRFIELMPIGEGKKFKPVTNSEILSIIKNKYKNLKEFKREKSSGPAKYIKIDNSIGKVGFISAISNCFCSECNRIRLTPDGFLKQCLHFNYGVNLRELLRQGITEEKLKNLISENIYNKPEKHLFNENNKDEEIRFMNEIGG</sequence>
<dbReference type="SMART" id="SM00729">
    <property type="entry name" value="Elp3"/>
    <property type="match status" value="1"/>
</dbReference>
<comment type="catalytic activity">
    <reaction evidence="11 12">
        <text>GTP + AH2 + S-adenosyl-L-methionine = (8S)-3',8-cyclo-7,8-dihydroguanosine 5'-triphosphate + 5'-deoxyadenosine + L-methionine + A + H(+)</text>
        <dbReference type="Rhea" id="RHEA:49576"/>
        <dbReference type="ChEBI" id="CHEBI:13193"/>
        <dbReference type="ChEBI" id="CHEBI:15378"/>
        <dbReference type="ChEBI" id="CHEBI:17319"/>
        <dbReference type="ChEBI" id="CHEBI:17499"/>
        <dbReference type="ChEBI" id="CHEBI:37565"/>
        <dbReference type="ChEBI" id="CHEBI:57844"/>
        <dbReference type="ChEBI" id="CHEBI:59789"/>
        <dbReference type="ChEBI" id="CHEBI:131766"/>
        <dbReference type="EC" id="4.1.99.22"/>
    </reaction>
</comment>
<dbReference type="InterPro" id="IPR050105">
    <property type="entry name" value="MoCo_biosynth_MoaA/MoaC"/>
</dbReference>
<protein>
    <recommendedName>
        <fullName evidence="1 12">GTP 3',8-cyclase</fullName>
        <ecNumber evidence="1 12">4.1.99.22</ecNumber>
    </recommendedName>
    <alternativeName>
        <fullName evidence="12">Molybdenum cofactor biosynthesis protein A</fullName>
    </alternativeName>
</protein>
<feature type="binding site" evidence="12">
    <location>
        <position position="188"/>
    </location>
    <ligand>
        <name>S-adenosyl-L-methionine</name>
        <dbReference type="ChEBI" id="CHEBI:59789"/>
    </ligand>
</feature>
<dbReference type="GO" id="GO:1904047">
    <property type="term" value="F:S-adenosyl-L-methionine binding"/>
    <property type="evidence" value="ECO:0007669"/>
    <property type="project" value="UniProtKB-UniRule"/>
</dbReference>
<evidence type="ECO:0000256" key="6">
    <source>
        <dbReference type="ARBA" id="ARBA00023004"/>
    </source>
</evidence>
<dbReference type="Pfam" id="PF04055">
    <property type="entry name" value="Radical_SAM"/>
    <property type="match status" value="1"/>
</dbReference>
<dbReference type="PROSITE" id="PS01305">
    <property type="entry name" value="MOAA_NIFB_PQQE"/>
    <property type="match status" value="1"/>
</dbReference>
<dbReference type="SFLD" id="SFLDG01386">
    <property type="entry name" value="main_SPASM_domain-containing"/>
    <property type="match status" value="1"/>
</dbReference>
<evidence type="ECO:0000256" key="11">
    <source>
        <dbReference type="ARBA" id="ARBA00048697"/>
    </source>
</evidence>
<evidence type="ECO:0000256" key="2">
    <source>
        <dbReference type="ARBA" id="ARBA00022485"/>
    </source>
</evidence>
<dbReference type="EMBL" id="CP099799">
    <property type="protein sequence ID" value="USS02376.1"/>
    <property type="molecule type" value="Genomic_DNA"/>
</dbReference>
<accession>A0A9N7JN31</accession>
<keyword evidence="2 12" id="KW-0004">4Fe-4S</keyword>
<dbReference type="GO" id="GO:0061799">
    <property type="term" value="F:cyclic pyranopterin monophosphate synthase activity"/>
    <property type="evidence" value="ECO:0007669"/>
    <property type="project" value="TreeGrafter"/>
</dbReference>
<feature type="binding site" evidence="12">
    <location>
        <position position="154"/>
    </location>
    <ligand>
        <name>GTP</name>
        <dbReference type="ChEBI" id="CHEBI:37565"/>
    </ligand>
</feature>
<dbReference type="InterPro" id="IPR013483">
    <property type="entry name" value="MoaA"/>
</dbReference>
<dbReference type="SFLD" id="SFLDS00029">
    <property type="entry name" value="Radical_SAM"/>
    <property type="match status" value="1"/>
</dbReference>
<dbReference type="GO" id="GO:0005525">
    <property type="term" value="F:GTP binding"/>
    <property type="evidence" value="ECO:0007669"/>
    <property type="project" value="UniProtKB-UniRule"/>
</dbReference>
<dbReference type="GO" id="GO:0061798">
    <property type="term" value="F:GTP 3',8'-cyclase activity"/>
    <property type="evidence" value="ECO:0007669"/>
    <property type="project" value="UniProtKB-UniRule"/>
</dbReference>
<feature type="binding site" evidence="12">
    <location>
        <position position="27"/>
    </location>
    <ligand>
        <name>[4Fe-4S] cluster</name>
        <dbReference type="ChEBI" id="CHEBI:49883"/>
        <label>1</label>
        <note>4Fe-4S-S-AdoMet</note>
    </ligand>
</feature>
<dbReference type="EC" id="4.1.99.22" evidence="1 12"/>
<feature type="binding site" evidence="12">
    <location>
        <position position="250"/>
    </location>
    <ligand>
        <name>[4Fe-4S] cluster</name>
        <dbReference type="ChEBI" id="CHEBI:49883"/>
        <label>2</label>
        <note>4Fe-4S-substrate</note>
    </ligand>
</feature>
<dbReference type="CDD" id="cd21117">
    <property type="entry name" value="Twitch_MoaA"/>
    <property type="match status" value="1"/>
</dbReference>
<proteinExistence type="inferred from homology"/>
<evidence type="ECO:0000313" key="17">
    <source>
        <dbReference type="Proteomes" id="UP001055437"/>
    </source>
</evidence>
<comment type="subunit">
    <text evidence="12">Monomer and homodimer.</text>
</comment>
<dbReference type="SFLD" id="SFLDG01067">
    <property type="entry name" value="SPASM/twitch_domain_containing"/>
    <property type="match status" value="1"/>
</dbReference>
<keyword evidence="4 12" id="KW-0479">Metal-binding</keyword>
<dbReference type="GO" id="GO:0006777">
    <property type="term" value="P:Mo-molybdopterin cofactor biosynthetic process"/>
    <property type="evidence" value="ECO:0007669"/>
    <property type="project" value="UniProtKB-UniRule"/>
</dbReference>
<dbReference type="AlphaFoldDB" id="A0A9N7JN31"/>
<dbReference type="InterPro" id="IPR010505">
    <property type="entry name" value="MoaA_twitch"/>
</dbReference>
<feature type="binding site" evidence="12">
    <location>
        <position position="13"/>
    </location>
    <ligand>
        <name>GTP</name>
        <dbReference type="ChEBI" id="CHEBI:37565"/>
    </ligand>
</feature>
<dbReference type="NCBIfam" id="TIGR02666">
    <property type="entry name" value="moaA"/>
    <property type="match status" value="1"/>
</dbReference>
<evidence type="ECO:0000313" key="16">
    <source>
        <dbReference type="Proteomes" id="UP000280586"/>
    </source>
</evidence>
<feature type="binding site" evidence="12">
    <location>
        <begin position="255"/>
        <end position="257"/>
    </location>
    <ligand>
        <name>GTP</name>
        <dbReference type="ChEBI" id="CHEBI:37565"/>
    </ligand>
</feature>
<feature type="binding site" evidence="12">
    <location>
        <position position="20"/>
    </location>
    <ligand>
        <name>[4Fe-4S] cluster</name>
        <dbReference type="ChEBI" id="CHEBI:49883"/>
        <label>1</label>
        <note>4Fe-4S-S-AdoMet</note>
    </ligand>
</feature>
<evidence type="ECO:0000256" key="8">
    <source>
        <dbReference type="ARBA" id="ARBA00023134"/>
    </source>
</evidence>
<dbReference type="PROSITE" id="PS51918">
    <property type="entry name" value="RADICAL_SAM"/>
    <property type="match status" value="1"/>
</dbReference>
<comment type="pathway">
    <text evidence="12">Cofactor biosynthesis; molybdopterin biosynthesis.</text>
</comment>
<dbReference type="KEGG" id="csep:CP523_15675"/>
<feature type="binding site" evidence="12">
    <location>
        <position position="267"/>
    </location>
    <ligand>
        <name>[4Fe-4S] cluster</name>
        <dbReference type="ChEBI" id="CHEBI:49883"/>
        <label>2</label>
        <note>4Fe-4S-substrate</note>
    </ligand>
</feature>
<dbReference type="RefSeq" id="WP_066678608.1">
    <property type="nucleotide sequence ID" value="NZ_CABMIZ010000047.1"/>
</dbReference>
<dbReference type="InterPro" id="IPR000385">
    <property type="entry name" value="MoaA_NifB_PqqE_Fe-S-bd_CS"/>
</dbReference>
<keyword evidence="9 12" id="KW-0501">Molybdenum cofactor biosynthesis</keyword>
<keyword evidence="3 12" id="KW-0949">S-adenosyl-L-methionine</keyword>
<keyword evidence="5 12" id="KW-0547">Nucleotide-binding</keyword>
<dbReference type="InterPro" id="IPR007197">
    <property type="entry name" value="rSAM"/>
</dbReference>
<evidence type="ECO:0000256" key="3">
    <source>
        <dbReference type="ARBA" id="ARBA00022691"/>
    </source>
</evidence>
<feature type="binding site" evidence="12">
    <location>
        <position position="94"/>
    </location>
    <ligand>
        <name>GTP</name>
        <dbReference type="ChEBI" id="CHEBI:37565"/>
    </ligand>
</feature>
<dbReference type="SFLD" id="SFLDG01383">
    <property type="entry name" value="cyclic_pyranopterin_phosphate"/>
    <property type="match status" value="1"/>
</dbReference>
<dbReference type="PANTHER" id="PTHR22960">
    <property type="entry name" value="MOLYBDOPTERIN COFACTOR SYNTHESIS PROTEIN A"/>
    <property type="match status" value="1"/>
</dbReference>
<dbReference type="InterPro" id="IPR040064">
    <property type="entry name" value="MoaA-like"/>
</dbReference>
<dbReference type="Proteomes" id="UP001055437">
    <property type="component" value="Chromosome"/>
</dbReference>
<dbReference type="SUPFAM" id="SSF102114">
    <property type="entry name" value="Radical SAM enzymes"/>
    <property type="match status" value="1"/>
</dbReference>
<comment type="function">
    <text evidence="12">Catalyzes the cyclization of GTP to (8S)-3',8-cyclo-7,8-dihydroguanosine 5'-triphosphate.</text>
</comment>
<feature type="binding site" evidence="12">
    <location>
        <position position="26"/>
    </location>
    <ligand>
        <name>S-adenosyl-L-methionine</name>
        <dbReference type="ChEBI" id="CHEBI:59789"/>
    </ligand>
</feature>
<feature type="binding site" evidence="12">
    <location>
        <position position="253"/>
    </location>
    <ligand>
        <name>[4Fe-4S] cluster</name>
        <dbReference type="ChEBI" id="CHEBI:49883"/>
        <label>2</label>
        <note>4Fe-4S-substrate</note>
    </ligand>
</feature>
<dbReference type="Proteomes" id="UP000280586">
    <property type="component" value="Chromosome"/>
</dbReference>
<reference evidence="15" key="2">
    <citation type="submission" date="2022-06" db="EMBL/GenBank/DDBJ databases">
        <authorList>
            <person name="Holder M.E."/>
            <person name="Ajami N.J."/>
            <person name="Petrosino J.F."/>
        </authorList>
    </citation>
    <scope>NUCLEOTIDE SEQUENCE</scope>
    <source>
        <strain evidence="15">RMA 8861</strain>
    </source>
</reference>
<dbReference type="GO" id="GO:0046872">
    <property type="term" value="F:metal ion binding"/>
    <property type="evidence" value="ECO:0007669"/>
    <property type="project" value="UniProtKB-KW"/>
</dbReference>